<dbReference type="Proteomes" id="UP000002051">
    <property type="component" value="Chromosome 6"/>
</dbReference>
<dbReference type="AlphaFoldDB" id="G7KIV0"/>
<gene>
    <name evidence="2" type="ordered locus">MTR_6g007970</name>
    <name evidence="3" type="ORF">MtrunA17_Chr6g0451521</name>
</gene>
<dbReference type="PANTHER" id="PTHR33739">
    <property type="entry name" value="OS07G0681500 PROTEIN"/>
    <property type="match status" value="1"/>
</dbReference>
<dbReference type="GO" id="GO:0016592">
    <property type="term" value="C:mediator complex"/>
    <property type="evidence" value="ECO:0007669"/>
    <property type="project" value="InterPro"/>
</dbReference>
<accession>A0A0C3VT42</accession>
<dbReference type="EnsemblPlants" id="AES74540">
    <property type="protein sequence ID" value="AES74540"/>
    <property type="gene ID" value="MTR_6g007970"/>
</dbReference>
<dbReference type="PANTHER" id="PTHR33739:SF12">
    <property type="entry name" value="MEDIATOR OF RNA POLYMERASE II TRANSCRIPTION SUBUNIT 33A"/>
    <property type="match status" value="1"/>
</dbReference>
<accession>G7KIV0</accession>
<proteinExistence type="predicted"/>
<keyword evidence="5" id="KW-1185">Reference proteome</keyword>
<dbReference type="EMBL" id="CM001222">
    <property type="protein sequence ID" value="AES74540.2"/>
    <property type="molecule type" value="Genomic_DNA"/>
</dbReference>
<dbReference type="Proteomes" id="UP000265566">
    <property type="component" value="Chromosome 6"/>
</dbReference>
<evidence type="ECO:0000313" key="3">
    <source>
        <dbReference type="EMBL" id="RHN49895.1"/>
    </source>
</evidence>
<keyword evidence="1 2" id="KW-0812">Transmembrane</keyword>
<protein>
    <submittedName>
        <fullName evidence="2">Transmembrane protein, putative</fullName>
    </submittedName>
</protein>
<evidence type="ECO:0000313" key="4">
    <source>
        <dbReference type="EnsemblPlants" id="AES74540"/>
    </source>
</evidence>
<reference evidence="2 5" key="2">
    <citation type="journal article" date="2014" name="BMC Genomics">
        <title>An improved genome release (version Mt4.0) for the model legume Medicago truncatula.</title>
        <authorList>
            <person name="Tang H."/>
            <person name="Krishnakumar V."/>
            <person name="Bidwell S."/>
            <person name="Rosen B."/>
            <person name="Chan A."/>
            <person name="Zhou S."/>
            <person name="Gentzbittel L."/>
            <person name="Childs K.L."/>
            <person name="Yandell M."/>
            <person name="Gundlach H."/>
            <person name="Mayer K.F."/>
            <person name="Schwartz D.C."/>
            <person name="Town C.D."/>
        </authorList>
    </citation>
    <scope>GENOME REANNOTATION</scope>
    <source>
        <strain evidence="4 5">cv. Jemalong A17</strain>
    </source>
</reference>
<dbReference type="EMBL" id="PSQE01000006">
    <property type="protein sequence ID" value="RHN49895.1"/>
    <property type="molecule type" value="Genomic_DNA"/>
</dbReference>
<reference evidence="4" key="3">
    <citation type="submission" date="2015-04" db="UniProtKB">
        <authorList>
            <consortium name="EnsemblPlants"/>
        </authorList>
    </citation>
    <scope>IDENTIFICATION</scope>
    <source>
        <strain evidence="4">cv. Jemalong A17</strain>
    </source>
</reference>
<feature type="transmembrane region" description="Helical" evidence="1">
    <location>
        <begin position="71"/>
        <end position="94"/>
    </location>
</feature>
<evidence type="ECO:0000256" key="1">
    <source>
        <dbReference type="SAM" id="Phobius"/>
    </source>
</evidence>
<keyword evidence="1" id="KW-0472">Membrane</keyword>
<organism evidence="2 5">
    <name type="scientific">Medicago truncatula</name>
    <name type="common">Barrel medic</name>
    <name type="synonym">Medicago tribuloides</name>
    <dbReference type="NCBI Taxonomy" id="3880"/>
    <lineage>
        <taxon>Eukaryota</taxon>
        <taxon>Viridiplantae</taxon>
        <taxon>Streptophyta</taxon>
        <taxon>Embryophyta</taxon>
        <taxon>Tracheophyta</taxon>
        <taxon>Spermatophyta</taxon>
        <taxon>Magnoliopsida</taxon>
        <taxon>eudicotyledons</taxon>
        <taxon>Gunneridae</taxon>
        <taxon>Pentapetalae</taxon>
        <taxon>rosids</taxon>
        <taxon>fabids</taxon>
        <taxon>Fabales</taxon>
        <taxon>Fabaceae</taxon>
        <taxon>Papilionoideae</taxon>
        <taxon>50 kb inversion clade</taxon>
        <taxon>NPAAA clade</taxon>
        <taxon>Hologalegina</taxon>
        <taxon>IRL clade</taxon>
        <taxon>Trifolieae</taxon>
        <taxon>Medicago</taxon>
    </lineage>
</organism>
<evidence type="ECO:0000313" key="2">
    <source>
        <dbReference type="EMBL" id="AES74540.2"/>
    </source>
</evidence>
<dbReference type="Gramene" id="rna34123">
    <property type="protein sequence ID" value="RHN49895.1"/>
    <property type="gene ID" value="gene34123"/>
</dbReference>
<dbReference type="InterPro" id="IPR039638">
    <property type="entry name" value="MED33A/B"/>
</dbReference>
<evidence type="ECO:0000313" key="5">
    <source>
        <dbReference type="Proteomes" id="UP000002051"/>
    </source>
</evidence>
<reference evidence="2 5" key="1">
    <citation type="journal article" date="2011" name="Nature">
        <title>The Medicago genome provides insight into the evolution of rhizobial symbioses.</title>
        <authorList>
            <person name="Young N.D."/>
            <person name="Debelle F."/>
            <person name="Oldroyd G.E."/>
            <person name="Geurts R."/>
            <person name="Cannon S.B."/>
            <person name="Udvardi M.K."/>
            <person name="Benedito V.A."/>
            <person name="Mayer K.F."/>
            <person name="Gouzy J."/>
            <person name="Schoof H."/>
            <person name="Van de Peer Y."/>
            <person name="Proost S."/>
            <person name="Cook D.R."/>
            <person name="Meyers B.C."/>
            <person name="Spannagl M."/>
            <person name="Cheung F."/>
            <person name="De Mita S."/>
            <person name="Krishnakumar V."/>
            <person name="Gundlach H."/>
            <person name="Zhou S."/>
            <person name="Mudge J."/>
            <person name="Bharti A.K."/>
            <person name="Murray J.D."/>
            <person name="Naoumkina M.A."/>
            <person name="Rosen B."/>
            <person name="Silverstein K.A."/>
            <person name="Tang H."/>
            <person name="Rombauts S."/>
            <person name="Zhao P.X."/>
            <person name="Zhou P."/>
            <person name="Barbe V."/>
            <person name="Bardou P."/>
            <person name="Bechner M."/>
            <person name="Bellec A."/>
            <person name="Berger A."/>
            <person name="Berges H."/>
            <person name="Bidwell S."/>
            <person name="Bisseling T."/>
            <person name="Choisne N."/>
            <person name="Couloux A."/>
            <person name="Denny R."/>
            <person name="Deshpande S."/>
            <person name="Dai X."/>
            <person name="Doyle J.J."/>
            <person name="Dudez A.M."/>
            <person name="Farmer A.D."/>
            <person name="Fouteau S."/>
            <person name="Franken C."/>
            <person name="Gibelin C."/>
            <person name="Gish J."/>
            <person name="Goldstein S."/>
            <person name="Gonzalez A.J."/>
            <person name="Green P.J."/>
            <person name="Hallab A."/>
            <person name="Hartog M."/>
            <person name="Hua A."/>
            <person name="Humphray S.J."/>
            <person name="Jeong D.H."/>
            <person name="Jing Y."/>
            <person name="Jocker A."/>
            <person name="Kenton S.M."/>
            <person name="Kim D.J."/>
            <person name="Klee K."/>
            <person name="Lai H."/>
            <person name="Lang C."/>
            <person name="Lin S."/>
            <person name="Macmil S.L."/>
            <person name="Magdelenat G."/>
            <person name="Matthews L."/>
            <person name="McCorrison J."/>
            <person name="Monaghan E.L."/>
            <person name="Mun J.H."/>
            <person name="Najar F.Z."/>
            <person name="Nicholson C."/>
            <person name="Noirot C."/>
            <person name="O'Bleness M."/>
            <person name="Paule C.R."/>
            <person name="Poulain J."/>
            <person name="Prion F."/>
            <person name="Qin B."/>
            <person name="Qu C."/>
            <person name="Retzel E.F."/>
            <person name="Riddle C."/>
            <person name="Sallet E."/>
            <person name="Samain S."/>
            <person name="Samson N."/>
            <person name="Sanders I."/>
            <person name="Saurat O."/>
            <person name="Scarpelli C."/>
            <person name="Schiex T."/>
            <person name="Segurens B."/>
            <person name="Severin A.J."/>
            <person name="Sherrier D.J."/>
            <person name="Shi R."/>
            <person name="Sims S."/>
            <person name="Singer S.R."/>
            <person name="Sinharoy S."/>
            <person name="Sterck L."/>
            <person name="Viollet A."/>
            <person name="Wang B.B."/>
            <person name="Wang K."/>
            <person name="Wang M."/>
            <person name="Wang X."/>
            <person name="Warfsmann J."/>
            <person name="Weissenbach J."/>
            <person name="White D.D."/>
            <person name="White J.D."/>
            <person name="Wiley G.B."/>
            <person name="Wincker P."/>
            <person name="Xing Y."/>
            <person name="Yang L."/>
            <person name="Yao Z."/>
            <person name="Ying F."/>
            <person name="Zhai J."/>
            <person name="Zhou L."/>
            <person name="Zuber A."/>
            <person name="Denarie J."/>
            <person name="Dixon R.A."/>
            <person name="May G.D."/>
            <person name="Schwartz D.C."/>
            <person name="Rogers J."/>
            <person name="Quetier F."/>
            <person name="Town C.D."/>
            <person name="Roe B.A."/>
        </authorList>
    </citation>
    <scope>NUCLEOTIDE SEQUENCE [LARGE SCALE GENOMIC DNA]</scope>
    <source>
        <strain evidence="2">A17</strain>
        <strain evidence="4 5">cv. Jemalong A17</strain>
    </source>
</reference>
<keyword evidence="1" id="KW-1133">Transmembrane helix</keyword>
<dbReference type="HOGENOM" id="CLU_2376032_0_0_1"/>
<dbReference type="PaxDb" id="3880-AES74540"/>
<sequence>MGRDSSPNQLSFAEQHTCPNVWASQITSILRSSAVTLPSVDLALRLVSHLFWNHHSPTVWKLLDIATSLNLLPPLLLIALLSTMFFHISVTFFLF</sequence>
<reference evidence="3" key="4">
    <citation type="journal article" date="2018" name="Nat. Plants">
        <title>Whole-genome landscape of Medicago truncatula symbiotic genes.</title>
        <authorList>
            <person name="Pecrix Y."/>
            <person name="Gamas P."/>
            <person name="Carrere S."/>
        </authorList>
    </citation>
    <scope>NUCLEOTIDE SEQUENCE</scope>
    <source>
        <tissue evidence="3">Leaves</tissue>
    </source>
</reference>
<dbReference type="STRING" id="3880.G7KIV0"/>
<name>G7KIV0_MEDTR</name>
<dbReference type="GO" id="GO:2000762">
    <property type="term" value="P:regulation of phenylpropanoid metabolic process"/>
    <property type="evidence" value="ECO:0007669"/>
    <property type="project" value="InterPro"/>
</dbReference>